<accession>A0A0A8YNR5</accession>
<reference evidence="1" key="1">
    <citation type="submission" date="2014-09" db="EMBL/GenBank/DDBJ databases">
        <authorList>
            <person name="Magalhaes I.L.F."/>
            <person name="Oliveira U."/>
            <person name="Santos F.R."/>
            <person name="Vidigal T.H.D.A."/>
            <person name="Brescovit A.D."/>
            <person name="Santos A.J."/>
        </authorList>
    </citation>
    <scope>NUCLEOTIDE SEQUENCE</scope>
    <source>
        <tissue evidence="1">Shoot tissue taken approximately 20 cm above the soil surface</tissue>
    </source>
</reference>
<dbReference type="AlphaFoldDB" id="A0A0A8YNR5"/>
<dbReference type="EMBL" id="GBRH01270462">
    <property type="protein sequence ID" value="JAD27433.1"/>
    <property type="molecule type" value="Transcribed_RNA"/>
</dbReference>
<evidence type="ECO:0000313" key="1">
    <source>
        <dbReference type="EMBL" id="JAD27433.1"/>
    </source>
</evidence>
<organism evidence="1">
    <name type="scientific">Arundo donax</name>
    <name type="common">Giant reed</name>
    <name type="synonym">Donax arundinaceus</name>
    <dbReference type="NCBI Taxonomy" id="35708"/>
    <lineage>
        <taxon>Eukaryota</taxon>
        <taxon>Viridiplantae</taxon>
        <taxon>Streptophyta</taxon>
        <taxon>Embryophyta</taxon>
        <taxon>Tracheophyta</taxon>
        <taxon>Spermatophyta</taxon>
        <taxon>Magnoliopsida</taxon>
        <taxon>Liliopsida</taxon>
        <taxon>Poales</taxon>
        <taxon>Poaceae</taxon>
        <taxon>PACMAD clade</taxon>
        <taxon>Arundinoideae</taxon>
        <taxon>Arundineae</taxon>
        <taxon>Arundo</taxon>
    </lineage>
</organism>
<protein>
    <submittedName>
        <fullName evidence="1">Uncharacterized protein</fullName>
    </submittedName>
</protein>
<name>A0A0A8YNR5_ARUDO</name>
<sequence>MFHSPLKLIKRFWIHTTKLKKRKSCMFLTIFCRLILKVLIKLLCDIQRFKPLFMLFGILEACRGPKIMKRSLMR</sequence>
<proteinExistence type="predicted"/>
<reference evidence="1" key="2">
    <citation type="journal article" date="2015" name="Data Brief">
        <title>Shoot transcriptome of the giant reed, Arundo donax.</title>
        <authorList>
            <person name="Barrero R.A."/>
            <person name="Guerrero F.D."/>
            <person name="Moolhuijzen P."/>
            <person name="Goolsby J.A."/>
            <person name="Tidwell J."/>
            <person name="Bellgard S.E."/>
            <person name="Bellgard M.I."/>
        </authorList>
    </citation>
    <scope>NUCLEOTIDE SEQUENCE</scope>
    <source>
        <tissue evidence="1">Shoot tissue taken approximately 20 cm above the soil surface</tissue>
    </source>
</reference>